<feature type="transmembrane region" description="Helical" evidence="1">
    <location>
        <begin position="110"/>
        <end position="128"/>
    </location>
</feature>
<keyword evidence="1" id="KW-0472">Membrane</keyword>
<proteinExistence type="predicted"/>
<name>A0AAV5WZP9_9BILA</name>
<reference evidence="2" key="1">
    <citation type="submission" date="2023-10" db="EMBL/GenBank/DDBJ databases">
        <title>Genome assembly of Pristionchus species.</title>
        <authorList>
            <person name="Yoshida K."/>
            <person name="Sommer R.J."/>
        </authorList>
    </citation>
    <scope>NUCLEOTIDE SEQUENCE</scope>
    <source>
        <strain evidence="2">RS5133</strain>
    </source>
</reference>
<keyword evidence="1" id="KW-1133">Transmembrane helix</keyword>
<gene>
    <name evidence="2" type="ORF">PFISCL1PPCAC_28232</name>
</gene>
<accession>A0AAV5WZP9</accession>
<feature type="non-terminal residue" evidence="2">
    <location>
        <position position="1"/>
    </location>
</feature>
<sequence length="218" mass="23925">FPLSFRSDCPLPVLVARVGRPLIFQSTMSNFIFRILAASAATAAAVEEIAATTDKFETTAAPLITAMVELSAATLNLTQSLGEMKEELDLTRVARNAECTAICDGCIGKIFLTILITLVVWSPIAYLLSYKWIKFREEIEANAAYENIRRRTFELMQQQHGPVQYDSFIGCPVDLFNDRHGPPQIDPSNPPPPTTIASAIQRKISQMVEGTRGGGAPH</sequence>
<evidence type="ECO:0000313" key="3">
    <source>
        <dbReference type="Proteomes" id="UP001432322"/>
    </source>
</evidence>
<dbReference type="AlphaFoldDB" id="A0AAV5WZP9"/>
<protein>
    <submittedName>
        <fullName evidence="2">Uncharacterized protein</fullName>
    </submittedName>
</protein>
<dbReference type="Proteomes" id="UP001432322">
    <property type="component" value="Unassembled WGS sequence"/>
</dbReference>
<evidence type="ECO:0000256" key="1">
    <source>
        <dbReference type="SAM" id="Phobius"/>
    </source>
</evidence>
<dbReference type="EMBL" id="BTSY01000007">
    <property type="protein sequence ID" value="GMT36935.1"/>
    <property type="molecule type" value="Genomic_DNA"/>
</dbReference>
<comment type="caution">
    <text evidence="2">The sequence shown here is derived from an EMBL/GenBank/DDBJ whole genome shotgun (WGS) entry which is preliminary data.</text>
</comment>
<keyword evidence="1" id="KW-0812">Transmembrane</keyword>
<organism evidence="2 3">
    <name type="scientific">Pristionchus fissidentatus</name>
    <dbReference type="NCBI Taxonomy" id="1538716"/>
    <lineage>
        <taxon>Eukaryota</taxon>
        <taxon>Metazoa</taxon>
        <taxon>Ecdysozoa</taxon>
        <taxon>Nematoda</taxon>
        <taxon>Chromadorea</taxon>
        <taxon>Rhabditida</taxon>
        <taxon>Rhabditina</taxon>
        <taxon>Diplogasteromorpha</taxon>
        <taxon>Diplogasteroidea</taxon>
        <taxon>Neodiplogasteridae</taxon>
        <taxon>Pristionchus</taxon>
    </lineage>
</organism>
<keyword evidence="3" id="KW-1185">Reference proteome</keyword>
<evidence type="ECO:0000313" key="2">
    <source>
        <dbReference type="EMBL" id="GMT36935.1"/>
    </source>
</evidence>